<comment type="similarity">
    <text evidence="1">Belongs to the DprA/Smf family.</text>
</comment>
<sequence length="405" mass="41859">MTGAGEALDVVDAKIVWSAIAEPGDRVAAGLREALGSVEALAWVRRAARDPHGATWDLALDPATAAKVMGFVERWAPRLGAAEPDALRERAGRVGARILTSADSEWPRAFARLGPDEPLVLWVRGPASVDEAFGRSIAIVGSRASTTYGDHVASEMASAAADRGVWVVSGGAYGIDAAAHRGALAAGGGTVGVLAGGVDQLYPRGNTELLERILEDGAIVSEQPPGFAPHRARFLSRNRLIATACATVVVEAAARSGALSTARHAVRLARPVGAVPGPVTSAASRGCHVLVREGEAVLVTTGDEALELALPAGDVVTDDDPGADQGGEEFATQAERQAYGALSSRGSTTDRVAVAAGLTAREAMGALGGLHARGLVERVDGRWRRPPKPRKEPDKADITPQTMGD</sequence>
<evidence type="ECO:0000259" key="3">
    <source>
        <dbReference type="Pfam" id="PF02481"/>
    </source>
</evidence>
<proteinExistence type="inferred from homology"/>
<dbReference type="InterPro" id="IPR003488">
    <property type="entry name" value="DprA"/>
</dbReference>
<protein>
    <submittedName>
        <fullName evidence="4">DNA processing protein DprA</fullName>
    </submittedName>
</protein>
<comment type="caution">
    <text evidence="4">The sequence shown here is derived from an EMBL/GenBank/DDBJ whole genome shotgun (WGS) entry which is preliminary data.</text>
</comment>
<evidence type="ECO:0000313" key="4">
    <source>
        <dbReference type="EMBL" id="GAA5518822.1"/>
    </source>
</evidence>
<evidence type="ECO:0000256" key="1">
    <source>
        <dbReference type="ARBA" id="ARBA00006525"/>
    </source>
</evidence>
<accession>A0ABP9WG86</accession>
<dbReference type="RefSeq" id="WP_286216423.1">
    <property type="nucleotide sequence ID" value="NZ_AP027736.1"/>
</dbReference>
<dbReference type="InterPro" id="IPR057666">
    <property type="entry name" value="DrpA_SLOG"/>
</dbReference>
<evidence type="ECO:0000313" key="5">
    <source>
        <dbReference type="Proteomes" id="UP001426770"/>
    </source>
</evidence>
<dbReference type="PANTHER" id="PTHR43022">
    <property type="entry name" value="PROTEIN SMF"/>
    <property type="match status" value="1"/>
</dbReference>
<feature type="domain" description="Smf/DprA SLOG" evidence="3">
    <location>
        <begin position="98"/>
        <end position="307"/>
    </location>
</feature>
<name>A0ABP9WG86_9MICO</name>
<dbReference type="Pfam" id="PF02481">
    <property type="entry name" value="DNA_processg_A"/>
    <property type="match status" value="1"/>
</dbReference>
<evidence type="ECO:0000256" key="2">
    <source>
        <dbReference type="SAM" id="MobiDB-lite"/>
    </source>
</evidence>
<dbReference type="EMBL" id="BAABRR010000005">
    <property type="protein sequence ID" value="GAA5518822.1"/>
    <property type="molecule type" value="Genomic_DNA"/>
</dbReference>
<keyword evidence="5" id="KW-1185">Reference proteome</keyword>
<dbReference type="PANTHER" id="PTHR43022:SF1">
    <property type="entry name" value="PROTEIN SMF"/>
    <property type="match status" value="1"/>
</dbReference>
<dbReference type="Proteomes" id="UP001426770">
    <property type="component" value="Unassembled WGS sequence"/>
</dbReference>
<dbReference type="SUPFAM" id="SSF102405">
    <property type="entry name" value="MCP/YpsA-like"/>
    <property type="match status" value="1"/>
</dbReference>
<organism evidence="4 5">
    <name type="scientific">Demequina sediminis</name>
    <dbReference type="NCBI Taxonomy" id="1930058"/>
    <lineage>
        <taxon>Bacteria</taxon>
        <taxon>Bacillati</taxon>
        <taxon>Actinomycetota</taxon>
        <taxon>Actinomycetes</taxon>
        <taxon>Micrococcales</taxon>
        <taxon>Demequinaceae</taxon>
        <taxon>Demequina</taxon>
    </lineage>
</organism>
<gene>
    <name evidence="4" type="primary">dprA</name>
    <name evidence="4" type="ORF">Lsed01_01255</name>
</gene>
<feature type="compositionally biased region" description="Basic and acidic residues" evidence="2">
    <location>
        <begin position="378"/>
        <end position="397"/>
    </location>
</feature>
<feature type="region of interest" description="Disordered" evidence="2">
    <location>
        <begin position="378"/>
        <end position="405"/>
    </location>
</feature>
<dbReference type="NCBIfam" id="TIGR00732">
    <property type="entry name" value="dprA"/>
    <property type="match status" value="1"/>
</dbReference>
<dbReference type="Gene3D" id="3.40.50.450">
    <property type="match status" value="1"/>
</dbReference>
<reference evidence="4 5" key="1">
    <citation type="submission" date="2024-02" db="EMBL/GenBank/DDBJ databases">
        <title>Lysinimicrobium sediminis NBRC 112286.</title>
        <authorList>
            <person name="Ichikawa N."/>
            <person name="Katano-Makiyama Y."/>
            <person name="Hidaka K."/>
        </authorList>
    </citation>
    <scope>NUCLEOTIDE SEQUENCE [LARGE SCALE GENOMIC DNA]</scope>
    <source>
        <strain evidence="4 5">NBRC 112286</strain>
    </source>
</reference>